<dbReference type="PATRIC" id="fig|1123269.5.peg.3803"/>
<dbReference type="STRING" id="1123269.NX02_19435"/>
<dbReference type="RefSeq" id="WP_025293714.1">
    <property type="nucleotide sequence ID" value="NZ_CP006644.1"/>
</dbReference>
<proteinExistence type="predicted"/>
<name>W0AG93_9SPHN</name>
<reference evidence="1 2" key="1">
    <citation type="submission" date="2013-07" db="EMBL/GenBank/DDBJ databases">
        <title>Completed genome of Sphingomonas sanxanigenens NX02.</title>
        <authorList>
            <person name="Ma T."/>
            <person name="Huang H."/>
            <person name="Wu M."/>
            <person name="Li X."/>
            <person name="Li G."/>
        </authorList>
    </citation>
    <scope>NUCLEOTIDE SEQUENCE [LARGE SCALE GENOMIC DNA]</scope>
    <source>
        <strain evidence="1 2">NX02</strain>
    </source>
</reference>
<gene>
    <name evidence="1" type="ORF">NX02_19435</name>
</gene>
<evidence type="ECO:0000313" key="2">
    <source>
        <dbReference type="Proteomes" id="UP000018851"/>
    </source>
</evidence>
<dbReference type="EMBL" id="CP006644">
    <property type="protein sequence ID" value="AHE55547.1"/>
    <property type="molecule type" value="Genomic_DNA"/>
</dbReference>
<dbReference type="AlphaFoldDB" id="W0AG93"/>
<keyword evidence="2" id="KW-1185">Reference proteome</keyword>
<organism evidence="1 2">
    <name type="scientific">Sphingomonas sanxanigenens DSM 19645 = NX02</name>
    <dbReference type="NCBI Taxonomy" id="1123269"/>
    <lineage>
        <taxon>Bacteria</taxon>
        <taxon>Pseudomonadati</taxon>
        <taxon>Pseudomonadota</taxon>
        <taxon>Alphaproteobacteria</taxon>
        <taxon>Sphingomonadales</taxon>
        <taxon>Sphingomonadaceae</taxon>
        <taxon>Sphingomonas</taxon>
    </lineage>
</organism>
<sequence>MNQIKRGIVGGLRGPGLTDADQINLDAKVEEAAGYAEQAGEQLGLVNTARANALTQIGTSRDMAVTDLNAIVAGASTELDTKVNSASSSVALAAAQAEAARQAAAEIKPAGGSIRFPYDNNSQFPLQESRPNLSNTGVRGLLTQSFGSRTTPILRYGVDCCHYRALEKDDRVYPAVEMLLEGATTLTQGTGQGWSLVYFTAGYGSSDATRRQARRFRFYANAGAGGGGSITVWSRLVPMSWRRIGVAVHRASGVFRIDVHSLDTDEILTGTGTDNAAFAAELSATNNALLISAMGPSGSVPSKFAIGGTIFNDVTSATLSQPLTQSFSMMAHGLSFYAEEAVTNADLLAIHRGAHPTTVITPSTIKWLRRFTSDPTSFVRDPLCVGDTSAPCEGVGRWAAGSDLFRKGTGTATVAPAPRNRYVYGLRPGQQAFRIKLSGRCWPTEDSTVSVRFRDASGVVVRDWTAVATVQVAGSWTGYSSKVNGTGGTTGTYALIITGNGTGAAGRFVVNSGGVTAIYVDNPGSGYTSINLDFSNAPGLTGASAVATLAPADTSNWSGALDCPKHSDWLFREVRLVGKSGATSVTYSDCSQFAVGYKWALIGQSQVSNGLSAATLEVQYKGVPANFVRNGANAWTANIPPFPEVEPLGLRIGADQYKSLALELNRWVDAPFEVVVAAQGGTGPADLMENQYILQNASGMWDQMVDLIELGGKEDYSGVLMGWHTDLTDEGGRFGQTMLEGFWLGRGPYAYGPADHFFGRATFAGTTMTVASARRGTLTVGTTIRIMYDVVGSKQTAIDTKITALGTGAGGVGTYTLSAAVPGGDPATEVGIIGLHEQAGTDAIVMGYITAGNTDYLHITSIVSGTPGLGDRPLVTGGSTQTDGTTFLKQVNTSGIPAGVIASYIVSDASVAIGSSATPVQFRLVKGTARPILSIMDAFGKGTPIFYMPPTRHNIPTVVSTAFDYDATSTMPYIEGVRQGGVGAARDSGTLWAKSRGYPVGVHSLDYTQPDAYHPDNTATGKVRVGRHFALSLAKGQGLAQIGQPAVIGTSGRFTDGTRTRFRFQIDCPNFGRLRSGDGLGNVTPCVELSRDNGATWSRSKHTAAVNPTTGGTLPGDMVEVTISDALYRVAGLRFRVLAGGPFAWGVDNSPNTVSTPEAEANDAAINKMLYEEIDVITDLPGLCVAPSQSVYTVADA</sequence>
<dbReference type="KEGG" id="ssan:NX02_19435"/>
<accession>W0AG93</accession>
<protein>
    <submittedName>
        <fullName evidence="1">Uncharacterized protein</fullName>
    </submittedName>
</protein>
<evidence type="ECO:0000313" key="1">
    <source>
        <dbReference type="EMBL" id="AHE55547.1"/>
    </source>
</evidence>
<dbReference type="Proteomes" id="UP000018851">
    <property type="component" value="Chromosome"/>
</dbReference>
<dbReference type="OrthoDB" id="7813740at2"/>
<dbReference type="HOGENOM" id="CLU_273412_0_0_5"/>
<dbReference type="eggNOG" id="ENOG502ZV4R">
    <property type="taxonomic scope" value="Bacteria"/>
</dbReference>